<name>A0A0V1HDT7_9BILA</name>
<sequence>MERPHAKIYTYCLTQQRLLSYKTFAKGNVSKYDATMLFPSHRLHSANNTCCCCSRTQRAAMAKIPSIPFFQ</sequence>
<evidence type="ECO:0000313" key="1">
    <source>
        <dbReference type="EMBL" id="KRZ08797.1"/>
    </source>
</evidence>
<reference evidence="1 2" key="1">
    <citation type="submission" date="2015-01" db="EMBL/GenBank/DDBJ databases">
        <title>Evolution of Trichinella species and genotypes.</title>
        <authorList>
            <person name="Korhonen P.K."/>
            <person name="Edoardo P."/>
            <person name="Giuseppe L.R."/>
            <person name="Gasser R.B."/>
        </authorList>
    </citation>
    <scope>NUCLEOTIDE SEQUENCE [LARGE SCALE GENOMIC DNA]</scope>
    <source>
        <strain evidence="1">ISS1029</strain>
    </source>
</reference>
<protein>
    <submittedName>
        <fullName evidence="1">Uncharacterized protein</fullName>
    </submittedName>
</protein>
<dbReference type="Proteomes" id="UP000055024">
    <property type="component" value="Unassembled WGS sequence"/>
</dbReference>
<evidence type="ECO:0000313" key="2">
    <source>
        <dbReference type="Proteomes" id="UP000055024"/>
    </source>
</evidence>
<accession>A0A0V1HDT7</accession>
<gene>
    <name evidence="1" type="ORF">T11_1154</name>
</gene>
<comment type="caution">
    <text evidence="1">The sequence shown here is derived from an EMBL/GenBank/DDBJ whole genome shotgun (WGS) entry which is preliminary data.</text>
</comment>
<dbReference type="EMBL" id="JYDP01000081">
    <property type="protein sequence ID" value="KRZ08797.1"/>
    <property type="molecule type" value="Genomic_DNA"/>
</dbReference>
<proteinExistence type="predicted"/>
<dbReference type="AlphaFoldDB" id="A0A0V1HDT7"/>
<organism evidence="1 2">
    <name type="scientific">Trichinella zimbabwensis</name>
    <dbReference type="NCBI Taxonomy" id="268475"/>
    <lineage>
        <taxon>Eukaryota</taxon>
        <taxon>Metazoa</taxon>
        <taxon>Ecdysozoa</taxon>
        <taxon>Nematoda</taxon>
        <taxon>Enoplea</taxon>
        <taxon>Dorylaimia</taxon>
        <taxon>Trichinellida</taxon>
        <taxon>Trichinellidae</taxon>
        <taxon>Trichinella</taxon>
    </lineage>
</organism>
<keyword evidence="2" id="KW-1185">Reference proteome</keyword>